<gene>
    <name evidence="3" type="ORF">ABEU19_003513</name>
</gene>
<dbReference type="PANTHER" id="PTHR48081">
    <property type="entry name" value="AB HYDROLASE SUPERFAMILY PROTEIN C4A8.06C"/>
    <property type="match status" value="1"/>
</dbReference>
<evidence type="ECO:0000313" key="4">
    <source>
        <dbReference type="Proteomes" id="UP001629744"/>
    </source>
</evidence>
<evidence type="ECO:0000256" key="1">
    <source>
        <dbReference type="ARBA" id="ARBA00022801"/>
    </source>
</evidence>
<dbReference type="PANTHER" id="PTHR48081:SF8">
    <property type="entry name" value="ALPHA_BETA HYDROLASE FOLD-3 DOMAIN-CONTAINING PROTEIN-RELATED"/>
    <property type="match status" value="1"/>
</dbReference>
<dbReference type="SUPFAM" id="SSF53474">
    <property type="entry name" value="alpha/beta-Hydrolases"/>
    <property type="match status" value="1"/>
</dbReference>
<organism evidence="3 4">
    <name type="scientific">Prescottella soli</name>
    <dbReference type="NCBI Taxonomy" id="1543852"/>
    <lineage>
        <taxon>Bacteria</taxon>
        <taxon>Bacillati</taxon>
        <taxon>Actinomycetota</taxon>
        <taxon>Actinomycetes</taxon>
        <taxon>Mycobacteriales</taxon>
        <taxon>Nocardiaceae</taxon>
        <taxon>Prescottella</taxon>
    </lineage>
</organism>
<evidence type="ECO:0000313" key="3">
    <source>
        <dbReference type="EMBL" id="MFM1729993.1"/>
    </source>
</evidence>
<reference evidence="3 4" key="1">
    <citation type="submission" date="2023-11" db="EMBL/GenBank/DDBJ databases">
        <authorList>
            <person name="Val-Calvo J."/>
            <person name="Scortti M."/>
            <person name="Vazquez-Boland J."/>
        </authorList>
    </citation>
    <scope>NUCLEOTIDE SEQUENCE [LARGE SCALE GENOMIC DNA]</scope>
    <source>
        <strain evidence="3 4">DSM 46662</strain>
    </source>
</reference>
<evidence type="ECO:0000259" key="2">
    <source>
        <dbReference type="Pfam" id="PF07859"/>
    </source>
</evidence>
<dbReference type="InterPro" id="IPR029058">
    <property type="entry name" value="AB_hydrolase_fold"/>
</dbReference>
<dbReference type="Proteomes" id="UP001629744">
    <property type="component" value="Unassembled WGS sequence"/>
</dbReference>
<dbReference type="InterPro" id="IPR013094">
    <property type="entry name" value="AB_hydrolase_3"/>
</dbReference>
<protein>
    <submittedName>
        <fullName evidence="3">Alpha/beta hydrolase</fullName>
    </submittedName>
</protein>
<accession>A0ABW9FXK3</accession>
<dbReference type="EMBL" id="JBDLNU010000004">
    <property type="protein sequence ID" value="MFM1729993.1"/>
    <property type="molecule type" value="Genomic_DNA"/>
</dbReference>
<dbReference type="Gene3D" id="3.40.50.1820">
    <property type="entry name" value="alpha/beta hydrolase"/>
    <property type="match status" value="1"/>
</dbReference>
<sequence length="305" mass="32608">MRFRLDDLLADVPAEQVDDARSFYASRPAGRGPSTLEELRDVRARTSTPSPADPPAIEEMVEATGMRVPVRICAPTDGRSRGVYLDIHGGGFYMGSAAGDDVRNRELADALRIAVVSVDYRLAPEHPWPAAPDDCEAAALWLVEHADARFGSTRLVIGGRSAGATLALATLLRLRDRGAVGKFTGAALQFGTYDSSALTPAGRRIADEYFIQAYAGHVEDRTVPDISPVYGDLHGLPPTLLVVGGKDVLLEDNLAMAGRLSAAGNDVELRIYPESPHGFTGHPTGVARTALGGVNSWLLERLSRP</sequence>
<dbReference type="InterPro" id="IPR050300">
    <property type="entry name" value="GDXG_lipolytic_enzyme"/>
</dbReference>
<dbReference type="Pfam" id="PF07859">
    <property type="entry name" value="Abhydrolase_3"/>
    <property type="match status" value="1"/>
</dbReference>
<keyword evidence="1 3" id="KW-0378">Hydrolase</keyword>
<dbReference type="GO" id="GO:0016787">
    <property type="term" value="F:hydrolase activity"/>
    <property type="evidence" value="ECO:0007669"/>
    <property type="project" value="UniProtKB-KW"/>
</dbReference>
<dbReference type="RefSeq" id="WP_348611648.1">
    <property type="nucleotide sequence ID" value="NZ_CP157276.1"/>
</dbReference>
<comment type="caution">
    <text evidence="3">The sequence shown here is derived from an EMBL/GenBank/DDBJ whole genome shotgun (WGS) entry which is preliminary data.</text>
</comment>
<feature type="domain" description="Alpha/beta hydrolase fold-3" evidence="2">
    <location>
        <begin position="85"/>
        <end position="280"/>
    </location>
</feature>
<keyword evidence="4" id="KW-1185">Reference proteome</keyword>
<name>A0ABW9FXK3_9NOCA</name>
<proteinExistence type="predicted"/>